<accession>A0ABT3B7S2</accession>
<evidence type="ECO:0000313" key="6">
    <source>
        <dbReference type="EMBL" id="MCV3216990.1"/>
    </source>
</evidence>
<sequence>MNKNLRKFLKTSLQASNEQTDRFLILDVSRYKYPPVWVKAADLWKAMSTTDSESGKTRGFVFVSKGS</sequence>
<dbReference type="InterPro" id="IPR040409">
    <property type="entry name" value="PCS-like"/>
</dbReference>
<evidence type="ECO:0000256" key="2">
    <source>
        <dbReference type="ARBA" id="ARBA00022539"/>
    </source>
</evidence>
<feature type="domain" description="Peptidase C83" evidence="5">
    <location>
        <begin position="1"/>
        <end position="67"/>
    </location>
</feature>
<keyword evidence="7" id="KW-1185">Reference proteome</keyword>
<dbReference type="Proteomes" id="UP001526143">
    <property type="component" value="Unassembled WGS sequence"/>
</dbReference>
<dbReference type="PANTHER" id="PTHR33447">
    <property type="entry name" value="GLUTATHIONE GAMMA-GLUTAMYLCYSTEINYLTRANSFERASE"/>
    <property type="match status" value="1"/>
</dbReference>
<dbReference type="PANTHER" id="PTHR33447:SF20">
    <property type="entry name" value="GLUTATHIONE GAMMA-GLUTAMYLCYSTEINYLTRANSFERASE"/>
    <property type="match status" value="1"/>
</dbReference>
<dbReference type="Pfam" id="PF05023">
    <property type="entry name" value="Phytochelatin"/>
    <property type="match status" value="1"/>
</dbReference>
<evidence type="ECO:0000256" key="1">
    <source>
        <dbReference type="ARBA" id="ARBA00012468"/>
    </source>
</evidence>
<name>A0ABT3B7S2_9CYAN</name>
<proteinExistence type="predicted"/>
<keyword evidence="3" id="KW-0808">Transferase</keyword>
<evidence type="ECO:0000256" key="4">
    <source>
        <dbReference type="ARBA" id="ARBA00022723"/>
    </source>
</evidence>
<evidence type="ECO:0000256" key="3">
    <source>
        <dbReference type="ARBA" id="ARBA00022679"/>
    </source>
</evidence>
<protein>
    <recommendedName>
        <fullName evidence="1">glutathione gamma-glutamylcysteinyltransferase</fullName>
        <ecNumber evidence="1">2.3.2.15</ecNumber>
    </recommendedName>
</protein>
<dbReference type="RefSeq" id="WP_263748683.1">
    <property type="nucleotide sequence ID" value="NZ_JAOWRF010000372.1"/>
</dbReference>
<gene>
    <name evidence="6" type="ORF">OGM63_26375</name>
</gene>
<dbReference type="EMBL" id="JAOWRF010000372">
    <property type="protein sequence ID" value="MCV3216990.1"/>
    <property type="molecule type" value="Genomic_DNA"/>
</dbReference>
<dbReference type="InterPro" id="IPR038765">
    <property type="entry name" value="Papain-like_cys_pep_sf"/>
</dbReference>
<reference evidence="6 7" key="1">
    <citation type="submission" date="2022-10" db="EMBL/GenBank/DDBJ databases">
        <title>Identification of biosynthetic pathway for the production of the potent trypsin inhibitor radiosumin.</title>
        <authorList>
            <person name="Fewer D.P."/>
            <person name="Delbaje E."/>
            <person name="Ouyang X."/>
            <person name="Agostino P.D."/>
            <person name="Wahlsten M."/>
            <person name="Jokela J."/>
            <person name="Permi P."/>
            <person name="Haapaniemi E."/>
            <person name="Koistinen H."/>
        </authorList>
    </citation>
    <scope>NUCLEOTIDE SEQUENCE [LARGE SCALE GENOMIC DNA]</scope>
    <source>
        <strain evidence="6 7">NIES-515</strain>
    </source>
</reference>
<dbReference type="InterPro" id="IPR007719">
    <property type="entry name" value="PCS_N"/>
</dbReference>
<keyword evidence="4" id="KW-0479">Metal-binding</keyword>
<dbReference type="SUPFAM" id="SSF54001">
    <property type="entry name" value="Cysteine proteinases"/>
    <property type="match status" value="1"/>
</dbReference>
<dbReference type="PROSITE" id="PS51443">
    <property type="entry name" value="PCS"/>
    <property type="match status" value="1"/>
</dbReference>
<dbReference type="InterPro" id="IPR038156">
    <property type="entry name" value="PCS_N_sf"/>
</dbReference>
<dbReference type="Gene3D" id="3.90.70.30">
    <property type="entry name" value="Phytochelatin synthase, N-terminal domain"/>
    <property type="match status" value="1"/>
</dbReference>
<keyword evidence="2" id="KW-0104">Cadmium</keyword>
<organism evidence="6 7">
    <name type="scientific">Plectonema radiosum NIES-515</name>
    <dbReference type="NCBI Taxonomy" id="2986073"/>
    <lineage>
        <taxon>Bacteria</taxon>
        <taxon>Bacillati</taxon>
        <taxon>Cyanobacteriota</taxon>
        <taxon>Cyanophyceae</taxon>
        <taxon>Oscillatoriophycideae</taxon>
        <taxon>Oscillatoriales</taxon>
        <taxon>Microcoleaceae</taxon>
        <taxon>Plectonema</taxon>
    </lineage>
</organism>
<dbReference type="EC" id="2.3.2.15" evidence="1"/>
<evidence type="ECO:0000313" key="7">
    <source>
        <dbReference type="Proteomes" id="UP001526143"/>
    </source>
</evidence>
<evidence type="ECO:0000259" key="5">
    <source>
        <dbReference type="PROSITE" id="PS51443"/>
    </source>
</evidence>
<comment type="caution">
    <text evidence="6">The sequence shown here is derived from an EMBL/GenBank/DDBJ whole genome shotgun (WGS) entry which is preliminary data.</text>
</comment>